<proteinExistence type="predicted"/>
<organism evidence="1 2">
    <name type="scientific">Hypothenemus hampei</name>
    <name type="common">Coffee berry borer</name>
    <dbReference type="NCBI Taxonomy" id="57062"/>
    <lineage>
        <taxon>Eukaryota</taxon>
        <taxon>Metazoa</taxon>
        <taxon>Ecdysozoa</taxon>
        <taxon>Arthropoda</taxon>
        <taxon>Hexapoda</taxon>
        <taxon>Insecta</taxon>
        <taxon>Pterygota</taxon>
        <taxon>Neoptera</taxon>
        <taxon>Endopterygota</taxon>
        <taxon>Coleoptera</taxon>
        <taxon>Polyphaga</taxon>
        <taxon>Cucujiformia</taxon>
        <taxon>Curculionidae</taxon>
        <taxon>Scolytinae</taxon>
        <taxon>Hypothenemus</taxon>
    </lineage>
</organism>
<dbReference type="Proteomes" id="UP001566132">
    <property type="component" value="Unassembled WGS sequence"/>
</dbReference>
<accession>A0ABD1EY45</accession>
<sequence>MPNSLTLSSTEKANLIKKALRLLHDINTMDDHILSQTIMDNHKIQLIKIIIGYYIDVRLFHESKQKSEKTKNIRQKFTKLILFHNQ</sequence>
<protein>
    <submittedName>
        <fullName evidence="1">Uncharacterized protein</fullName>
    </submittedName>
</protein>
<name>A0ABD1EY45_HYPHA</name>
<dbReference type="EMBL" id="JBDJPC010000004">
    <property type="protein sequence ID" value="KAL1505965.1"/>
    <property type="molecule type" value="Genomic_DNA"/>
</dbReference>
<gene>
    <name evidence="1" type="ORF">ABEB36_005408</name>
</gene>
<evidence type="ECO:0000313" key="2">
    <source>
        <dbReference type="Proteomes" id="UP001566132"/>
    </source>
</evidence>
<comment type="caution">
    <text evidence="1">The sequence shown here is derived from an EMBL/GenBank/DDBJ whole genome shotgun (WGS) entry which is preliminary data.</text>
</comment>
<keyword evidence="2" id="KW-1185">Reference proteome</keyword>
<reference evidence="1 2" key="1">
    <citation type="submission" date="2024-05" db="EMBL/GenBank/DDBJ databases">
        <title>Genetic variation in Jamaican populations of the coffee berry borer (Hypothenemus hampei).</title>
        <authorList>
            <person name="Errbii M."/>
            <person name="Myrie A."/>
        </authorList>
    </citation>
    <scope>NUCLEOTIDE SEQUENCE [LARGE SCALE GENOMIC DNA]</scope>
    <source>
        <strain evidence="1">JA-Hopewell-2020-01-JO</strain>
        <tissue evidence="1">Whole body</tissue>
    </source>
</reference>
<evidence type="ECO:0000313" key="1">
    <source>
        <dbReference type="EMBL" id="KAL1505965.1"/>
    </source>
</evidence>
<dbReference type="AlphaFoldDB" id="A0ABD1EY45"/>